<reference evidence="1 2" key="1">
    <citation type="submission" date="2020-08" db="EMBL/GenBank/DDBJ databases">
        <title>Sequencing the genomes of 1000 actinobacteria strains.</title>
        <authorList>
            <person name="Klenk H.-P."/>
        </authorList>
    </citation>
    <scope>NUCLEOTIDE SEQUENCE [LARGE SCALE GENOMIC DNA]</scope>
    <source>
        <strain evidence="1 2">DSM 45258</strain>
    </source>
</reference>
<proteinExistence type="predicted"/>
<gene>
    <name evidence="1" type="ORF">FHU29_004152</name>
</gene>
<name>A0A839RUB8_9ACTN</name>
<evidence type="ECO:0000313" key="2">
    <source>
        <dbReference type="Proteomes" id="UP000567922"/>
    </source>
</evidence>
<dbReference type="Proteomes" id="UP000567922">
    <property type="component" value="Unassembled WGS sequence"/>
</dbReference>
<accession>A0A839RUB8</accession>
<sequence>MSVHTAKTPHCVSRLGVRPMVSEGAGIVV</sequence>
<evidence type="ECO:0000313" key="1">
    <source>
        <dbReference type="EMBL" id="MBB3039664.1"/>
    </source>
</evidence>
<keyword evidence="2" id="KW-1185">Reference proteome</keyword>
<dbReference type="AlphaFoldDB" id="A0A839RUB8"/>
<dbReference type="EMBL" id="JACHWS010000004">
    <property type="protein sequence ID" value="MBB3039664.1"/>
    <property type="molecule type" value="Genomic_DNA"/>
</dbReference>
<protein>
    <submittedName>
        <fullName evidence="1">Uncharacterized protein</fullName>
    </submittedName>
</protein>
<comment type="caution">
    <text evidence="1">The sequence shown here is derived from an EMBL/GenBank/DDBJ whole genome shotgun (WGS) entry which is preliminary data.</text>
</comment>
<organism evidence="1 2">
    <name type="scientific">Hoyosella altamirensis</name>
    <dbReference type="NCBI Taxonomy" id="616997"/>
    <lineage>
        <taxon>Bacteria</taxon>
        <taxon>Bacillati</taxon>
        <taxon>Actinomycetota</taxon>
        <taxon>Actinomycetes</taxon>
        <taxon>Mycobacteriales</taxon>
        <taxon>Hoyosellaceae</taxon>
        <taxon>Hoyosella</taxon>
    </lineage>
</organism>